<proteinExistence type="inferred from homology"/>
<accession>A0A1Y2SUQ8</accession>
<dbReference type="SUPFAM" id="SSF52540">
    <property type="entry name" value="P-loop containing nucleoside triphosphate hydrolases"/>
    <property type="match status" value="1"/>
</dbReference>
<dbReference type="RefSeq" id="WP_086107102.1">
    <property type="nucleotide sequence ID" value="NZ_NEKB01000019.1"/>
</dbReference>
<dbReference type="GO" id="GO:0016887">
    <property type="term" value="F:ATP hydrolysis activity"/>
    <property type="evidence" value="ECO:0007669"/>
    <property type="project" value="InterPro"/>
</dbReference>
<comment type="caution">
    <text evidence="5">The sequence shown here is derived from an EMBL/GenBank/DDBJ whole genome shotgun (WGS) entry which is preliminary data.</text>
</comment>
<feature type="domain" description="ABC transporter" evidence="4">
    <location>
        <begin position="3"/>
        <end position="230"/>
    </location>
</feature>
<dbReference type="InterPro" id="IPR003593">
    <property type="entry name" value="AAA+_ATPase"/>
</dbReference>
<evidence type="ECO:0000313" key="5">
    <source>
        <dbReference type="EMBL" id="OTA28336.1"/>
    </source>
</evidence>
<keyword evidence="3" id="KW-0067">ATP-binding</keyword>
<dbReference type="PANTHER" id="PTHR24220">
    <property type="entry name" value="IMPORT ATP-BINDING PROTEIN"/>
    <property type="match status" value="1"/>
</dbReference>
<dbReference type="PANTHER" id="PTHR24220:SF689">
    <property type="entry name" value="LIPOPROTEIN-RELEASING SYSTEM ATP-BINDING PROTEIN LOLD"/>
    <property type="match status" value="1"/>
</dbReference>
<name>A0A1Y2SUQ8_9BIFI</name>
<dbReference type="GO" id="GO:0005886">
    <property type="term" value="C:plasma membrane"/>
    <property type="evidence" value="ECO:0007669"/>
    <property type="project" value="TreeGrafter"/>
</dbReference>
<dbReference type="InterPro" id="IPR003439">
    <property type="entry name" value="ABC_transporter-like_ATP-bd"/>
</dbReference>
<evidence type="ECO:0000256" key="2">
    <source>
        <dbReference type="ARBA" id="ARBA00022741"/>
    </source>
</evidence>
<dbReference type="Proteomes" id="UP000243540">
    <property type="component" value="Unassembled WGS sequence"/>
</dbReference>
<keyword evidence="2" id="KW-0547">Nucleotide-binding</keyword>
<dbReference type="EMBL" id="NEKC01000018">
    <property type="protein sequence ID" value="OTA28336.1"/>
    <property type="molecule type" value="Genomic_DNA"/>
</dbReference>
<gene>
    <name evidence="5" type="ORF">B9T39_07025</name>
</gene>
<comment type="similarity">
    <text evidence="1">Belongs to the ABC transporter superfamily.</text>
</comment>
<sequence length="230" mass="25716">MSILLDDVAFSYIHSKKDGRFIFEHVHAEFSPGHFYAVMGPSGSGKTTLMKLMSRELSPTCGIIQYDGEDITSLSHQTLLQTRISRIYQDYLLVPYLSARDNVLLAAEILGKGRTFQDKDRAEELLHTVGLDTELWNQEVLSLSGGEQQRVAIARAIIRDTPVLLADEPTGSLDDENTMKIAQLLRDIAHEQNRVVIACTHDIECARLADDILSIKNRGLVSLQEKDNHA</sequence>
<protein>
    <recommendedName>
        <fullName evidence="4">ABC transporter domain-containing protein</fullName>
    </recommendedName>
</protein>
<evidence type="ECO:0000256" key="1">
    <source>
        <dbReference type="ARBA" id="ARBA00005417"/>
    </source>
</evidence>
<dbReference type="InterPro" id="IPR027417">
    <property type="entry name" value="P-loop_NTPase"/>
</dbReference>
<evidence type="ECO:0000313" key="6">
    <source>
        <dbReference type="Proteomes" id="UP000243540"/>
    </source>
</evidence>
<dbReference type="Pfam" id="PF00005">
    <property type="entry name" value="ABC_tran"/>
    <property type="match status" value="1"/>
</dbReference>
<reference evidence="5 6" key="1">
    <citation type="submission" date="2017-04" db="EMBL/GenBank/DDBJ databases">
        <title>Draft genome sequences of Alloscardovia macacae UMA81211 and UMA81212 isolated from the feces of a rhesus macaque (Macaca mulatta).</title>
        <authorList>
            <person name="Albert K."/>
            <person name="Sela D.A."/>
        </authorList>
    </citation>
    <scope>NUCLEOTIDE SEQUENCE [LARGE SCALE GENOMIC DNA]</scope>
    <source>
        <strain evidence="5 6">UMA81212</strain>
    </source>
</reference>
<dbReference type="InterPro" id="IPR017871">
    <property type="entry name" value="ABC_transporter-like_CS"/>
</dbReference>
<dbReference type="SMART" id="SM00382">
    <property type="entry name" value="AAA"/>
    <property type="match status" value="1"/>
</dbReference>
<dbReference type="InterPro" id="IPR015854">
    <property type="entry name" value="ABC_transpr_LolD-like"/>
</dbReference>
<dbReference type="PROSITE" id="PS50893">
    <property type="entry name" value="ABC_TRANSPORTER_2"/>
    <property type="match status" value="1"/>
</dbReference>
<dbReference type="Gene3D" id="3.40.50.300">
    <property type="entry name" value="P-loop containing nucleotide triphosphate hydrolases"/>
    <property type="match status" value="1"/>
</dbReference>
<dbReference type="AlphaFoldDB" id="A0A1Y2SUQ8"/>
<dbReference type="PROSITE" id="PS00211">
    <property type="entry name" value="ABC_TRANSPORTER_1"/>
    <property type="match status" value="1"/>
</dbReference>
<dbReference type="GO" id="GO:0005524">
    <property type="term" value="F:ATP binding"/>
    <property type="evidence" value="ECO:0007669"/>
    <property type="project" value="UniProtKB-KW"/>
</dbReference>
<evidence type="ECO:0000259" key="4">
    <source>
        <dbReference type="PROSITE" id="PS50893"/>
    </source>
</evidence>
<dbReference type="STRING" id="1160091.B9T39_07025"/>
<dbReference type="GO" id="GO:0022857">
    <property type="term" value="F:transmembrane transporter activity"/>
    <property type="evidence" value="ECO:0007669"/>
    <property type="project" value="TreeGrafter"/>
</dbReference>
<organism evidence="5 6">
    <name type="scientific">Alloscardovia macacae</name>
    <dbReference type="NCBI Taxonomy" id="1160091"/>
    <lineage>
        <taxon>Bacteria</taxon>
        <taxon>Bacillati</taxon>
        <taxon>Actinomycetota</taxon>
        <taxon>Actinomycetes</taxon>
        <taxon>Bifidobacteriales</taxon>
        <taxon>Bifidobacteriaceae</taxon>
        <taxon>Alloscardovia</taxon>
    </lineage>
</organism>
<evidence type="ECO:0000256" key="3">
    <source>
        <dbReference type="ARBA" id="ARBA00022840"/>
    </source>
</evidence>